<dbReference type="InterPro" id="IPR011659">
    <property type="entry name" value="WD40"/>
</dbReference>
<dbReference type="Proteomes" id="UP001250214">
    <property type="component" value="Unassembled WGS sequence"/>
</dbReference>
<comment type="caution">
    <text evidence="4">The sequence shown here is derived from an EMBL/GenBank/DDBJ whole genome shotgun (WGS) entry which is preliminary data.</text>
</comment>
<gene>
    <name evidence="4" type="ORF">RIF23_10430</name>
</gene>
<accession>A0ABU2H5Z9</accession>
<sequence>MTSTPMHTGTAATTGRRVTAGAALAAATAVGLSTLAAGAAHAEAAAPPTAGEIVFDAQLDGDTAPNLYAVSPGDDAPTAWTEGDHRDAQPAWHPDGGQILFQSDRGSPSSLFRVDAAGSVTEVTDPGTGKRYPTWSPDGRQIAYEDYAHQNPPAEHGIYVSDADGGAATQITEQGYYPDWAPENDWIVYTRDEGLHNVWSMRLVRPDGSEHAELFFTQDWEITGPEWNPHGDQIAYRTQNMHGDTVRLWIRDPDSGEAHEVLREHGGVWNPTWSPDGTHLAVAAQLADGNGIYTLDVSDPADPGEPELLLELPGYETPDLDWTA</sequence>
<organism evidence="4 5">
    <name type="scientific">Lipingzhangella rawalii</name>
    <dbReference type="NCBI Taxonomy" id="2055835"/>
    <lineage>
        <taxon>Bacteria</taxon>
        <taxon>Bacillati</taxon>
        <taxon>Actinomycetota</taxon>
        <taxon>Actinomycetes</taxon>
        <taxon>Streptosporangiales</taxon>
        <taxon>Nocardiopsidaceae</taxon>
        <taxon>Lipingzhangella</taxon>
    </lineage>
</organism>
<evidence type="ECO:0000256" key="3">
    <source>
        <dbReference type="SAM" id="SignalP"/>
    </source>
</evidence>
<dbReference type="PANTHER" id="PTHR36842:SF1">
    <property type="entry name" value="PROTEIN TOLB"/>
    <property type="match status" value="1"/>
</dbReference>
<dbReference type="Pfam" id="PF07676">
    <property type="entry name" value="PD40"/>
    <property type="match status" value="3"/>
</dbReference>
<dbReference type="SUPFAM" id="SSF69304">
    <property type="entry name" value="Tricorn protease N-terminal domain"/>
    <property type="match status" value="1"/>
</dbReference>
<feature type="signal peptide" evidence="3">
    <location>
        <begin position="1"/>
        <end position="42"/>
    </location>
</feature>
<evidence type="ECO:0008006" key="6">
    <source>
        <dbReference type="Google" id="ProtNLM"/>
    </source>
</evidence>
<keyword evidence="5" id="KW-1185">Reference proteome</keyword>
<name>A0ABU2H5Z9_9ACTN</name>
<dbReference type="PANTHER" id="PTHR36842">
    <property type="entry name" value="PROTEIN TOLB HOMOLOG"/>
    <property type="match status" value="1"/>
</dbReference>
<feature type="chain" id="PRO_5045803651" description="WD40 repeat protein" evidence="3">
    <location>
        <begin position="43"/>
        <end position="324"/>
    </location>
</feature>
<dbReference type="InterPro" id="IPR011042">
    <property type="entry name" value="6-blade_b-propeller_TolB-like"/>
</dbReference>
<proteinExistence type="inferred from homology"/>
<evidence type="ECO:0000313" key="5">
    <source>
        <dbReference type="Proteomes" id="UP001250214"/>
    </source>
</evidence>
<protein>
    <recommendedName>
        <fullName evidence="6">WD40 repeat protein</fullName>
    </recommendedName>
</protein>
<feature type="region of interest" description="Disordered" evidence="2">
    <location>
        <begin position="70"/>
        <end position="104"/>
    </location>
</feature>
<dbReference type="Gene3D" id="2.120.10.30">
    <property type="entry name" value="TolB, C-terminal domain"/>
    <property type="match status" value="2"/>
</dbReference>
<dbReference type="PROSITE" id="PS51318">
    <property type="entry name" value="TAT"/>
    <property type="match status" value="1"/>
</dbReference>
<dbReference type="EMBL" id="JAVLVT010000004">
    <property type="protein sequence ID" value="MDS1270715.1"/>
    <property type="molecule type" value="Genomic_DNA"/>
</dbReference>
<dbReference type="InterPro" id="IPR006311">
    <property type="entry name" value="TAT_signal"/>
</dbReference>
<reference evidence="5" key="1">
    <citation type="submission" date="2023-07" db="EMBL/GenBank/DDBJ databases">
        <title>Novel species in the genus Lipingzhangella isolated from Sambhar Salt Lake.</title>
        <authorList>
            <person name="Jiya N."/>
            <person name="Kajale S."/>
            <person name="Sharma A."/>
        </authorList>
    </citation>
    <scope>NUCLEOTIDE SEQUENCE [LARGE SCALE GENOMIC DNA]</scope>
    <source>
        <strain evidence="5">LS1_29</strain>
    </source>
</reference>
<dbReference type="RefSeq" id="WP_310912265.1">
    <property type="nucleotide sequence ID" value="NZ_JAVLVT010000004.1"/>
</dbReference>
<keyword evidence="3" id="KW-0732">Signal</keyword>
<comment type="similarity">
    <text evidence="1">Belongs to the TolB family.</text>
</comment>
<evidence type="ECO:0000256" key="2">
    <source>
        <dbReference type="SAM" id="MobiDB-lite"/>
    </source>
</evidence>
<evidence type="ECO:0000313" key="4">
    <source>
        <dbReference type="EMBL" id="MDS1270715.1"/>
    </source>
</evidence>
<evidence type="ECO:0000256" key="1">
    <source>
        <dbReference type="ARBA" id="ARBA00009820"/>
    </source>
</evidence>